<protein>
    <recommendedName>
        <fullName evidence="3">Fibronectin type-III domain-containing protein</fullName>
    </recommendedName>
</protein>
<dbReference type="SUPFAM" id="SSF49265">
    <property type="entry name" value="Fibronectin type III"/>
    <property type="match status" value="2"/>
</dbReference>
<dbReference type="CDD" id="cd00063">
    <property type="entry name" value="FN3"/>
    <property type="match status" value="1"/>
</dbReference>
<comment type="caution">
    <text evidence="4">The sequence shown here is derived from an EMBL/GenBank/DDBJ whole genome shotgun (WGS) entry which is preliminary data.</text>
</comment>
<dbReference type="InterPro" id="IPR003961">
    <property type="entry name" value="FN3_dom"/>
</dbReference>
<evidence type="ECO:0000256" key="2">
    <source>
        <dbReference type="SAM" id="SignalP"/>
    </source>
</evidence>
<feature type="non-terminal residue" evidence="4">
    <location>
        <position position="1"/>
    </location>
</feature>
<dbReference type="EMBL" id="BTRK01000001">
    <property type="protein sequence ID" value="GMR30048.1"/>
    <property type="molecule type" value="Genomic_DNA"/>
</dbReference>
<dbReference type="Proteomes" id="UP001328107">
    <property type="component" value="Unassembled WGS sequence"/>
</dbReference>
<evidence type="ECO:0000313" key="4">
    <source>
        <dbReference type="EMBL" id="GMR30048.1"/>
    </source>
</evidence>
<reference evidence="5" key="1">
    <citation type="submission" date="2022-10" db="EMBL/GenBank/DDBJ databases">
        <title>Genome assembly of Pristionchus species.</title>
        <authorList>
            <person name="Yoshida K."/>
            <person name="Sommer R.J."/>
        </authorList>
    </citation>
    <scope>NUCLEOTIDE SEQUENCE [LARGE SCALE GENOMIC DNA]</scope>
    <source>
        <strain evidence="5">RS5460</strain>
    </source>
</reference>
<name>A0AAN5BYN3_9BILA</name>
<keyword evidence="1" id="KW-0812">Transmembrane</keyword>
<dbReference type="SMART" id="SM00060">
    <property type="entry name" value="FN3"/>
    <property type="match status" value="3"/>
</dbReference>
<proteinExistence type="predicted"/>
<feature type="domain" description="Fibronectin type-III" evidence="3">
    <location>
        <begin position="328"/>
        <end position="412"/>
    </location>
</feature>
<keyword evidence="2" id="KW-0732">Signal</keyword>
<organism evidence="4 5">
    <name type="scientific">Pristionchus mayeri</name>
    <dbReference type="NCBI Taxonomy" id="1317129"/>
    <lineage>
        <taxon>Eukaryota</taxon>
        <taxon>Metazoa</taxon>
        <taxon>Ecdysozoa</taxon>
        <taxon>Nematoda</taxon>
        <taxon>Chromadorea</taxon>
        <taxon>Rhabditida</taxon>
        <taxon>Rhabditina</taxon>
        <taxon>Diplogasteromorpha</taxon>
        <taxon>Diplogasteroidea</taxon>
        <taxon>Neodiplogasteridae</taxon>
        <taxon>Pristionchus</taxon>
    </lineage>
</organism>
<feature type="transmembrane region" description="Helical" evidence="1">
    <location>
        <begin position="426"/>
        <end position="452"/>
    </location>
</feature>
<feature type="signal peptide" evidence="2">
    <location>
        <begin position="1"/>
        <end position="15"/>
    </location>
</feature>
<keyword evidence="1" id="KW-0472">Membrane</keyword>
<accession>A0AAN5BYN3</accession>
<keyword evidence="1" id="KW-1133">Transmembrane helix</keyword>
<evidence type="ECO:0000259" key="3">
    <source>
        <dbReference type="SMART" id="SM00060"/>
    </source>
</evidence>
<feature type="domain" description="Fibronectin type-III" evidence="3">
    <location>
        <begin position="134"/>
        <end position="205"/>
    </location>
</feature>
<feature type="chain" id="PRO_5042882323" description="Fibronectin type-III domain-containing protein" evidence="2">
    <location>
        <begin position="16"/>
        <end position="474"/>
    </location>
</feature>
<dbReference type="InterPro" id="IPR036116">
    <property type="entry name" value="FN3_sf"/>
</dbReference>
<evidence type="ECO:0000256" key="1">
    <source>
        <dbReference type="SAM" id="Phobius"/>
    </source>
</evidence>
<sequence>TSTVLLLLLSTTVSSFVILPYVQIDYAYYFRLAQCQAKCTQKYGHAGKRVLNDGSSIEEWDNGSEDMQQCSLGCEQPRKGVRARSLPNARLDGSKFWEQSAAAALAEKSPHSSPVSRVSLLCQNVAPLDKDSIEGLVGVELAKHVGPVRLLLQWKHRQVAHGVVIDGGPSITASIESSPIFKVEGLQPGTQYQFTVTAIGPNGKLGEAVSSQWFEAIHTEKTPDGAVTTRSGHSASNGVTAIISWTRAHIDSCRYKVVVKNATDTDERDVTIDTSSGLLLTHLEMDSQYELSVASADITGAPFPRPLVFPFRTLSCAQIHGKGSLQCPPEPVDELVVSVRPNGTAMITWKPSADASLVLTYEILAQPIAPCDAPPNHIFLNAASSSAQLQLGETRPCEYVIRVTNYDLVGRDSSRETRVVMPMPGALFAANVDGLIAAAAATFLVLFLLLSCKCCMSCRSRRAEDNKKQLVGYV</sequence>
<keyword evidence="5" id="KW-1185">Reference proteome</keyword>
<evidence type="ECO:0000313" key="5">
    <source>
        <dbReference type="Proteomes" id="UP001328107"/>
    </source>
</evidence>
<dbReference type="AlphaFoldDB" id="A0AAN5BYN3"/>
<feature type="domain" description="Fibronectin type-III" evidence="3">
    <location>
        <begin position="224"/>
        <end position="302"/>
    </location>
</feature>
<gene>
    <name evidence="4" type="ORF">PMAYCL1PPCAC_00243</name>
</gene>